<feature type="signal peptide" evidence="4">
    <location>
        <begin position="1"/>
        <end position="31"/>
    </location>
</feature>
<evidence type="ECO:0000256" key="2">
    <source>
        <dbReference type="ARBA" id="ARBA00022448"/>
    </source>
</evidence>
<accession>A0ABN4WUE7</accession>
<evidence type="ECO:0000313" key="6">
    <source>
        <dbReference type="Proteomes" id="UP000188174"/>
    </source>
</evidence>
<dbReference type="EMBL" id="CP019630">
    <property type="protein sequence ID" value="AQQ03843.1"/>
    <property type="molecule type" value="Genomic_DNA"/>
</dbReference>
<keyword evidence="6" id="KW-1185">Reference proteome</keyword>
<dbReference type="PANTHER" id="PTHR33376">
    <property type="match status" value="1"/>
</dbReference>
<evidence type="ECO:0000256" key="3">
    <source>
        <dbReference type="ARBA" id="ARBA00022729"/>
    </source>
</evidence>
<dbReference type="Pfam" id="PF03480">
    <property type="entry name" value="DctP"/>
    <property type="match status" value="1"/>
</dbReference>
<dbReference type="RefSeq" id="WP_077291067.1">
    <property type="nucleotide sequence ID" value="NZ_CP019630.1"/>
</dbReference>
<evidence type="ECO:0000256" key="1">
    <source>
        <dbReference type="ARBA" id="ARBA00009023"/>
    </source>
</evidence>
<name>A0ABN4WUE7_9HYPH</name>
<dbReference type="Gene3D" id="3.40.190.170">
    <property type="entry name" value="Bacterial extracellular solute-binding protein, family 7"/>
    <property type="match status" value="1"/>
</dbReference>
<dbReference type="NCBIfam" id="NF037995">
    <property type="entry name" value="TRAP_S1"/>
    <property type="match status" value="1"/>
</dbReference>
<feature type="chain" id="PRO_5047515143" evidence="4">
    <location>
        <begin position="32"/>
        <end position="336"/>
    </location>
</feature>
<dbReference type="InterPro" id="IPR018389">
    <property type="entry name" value="DctP_fam"/>
</dbReference>
<proteinExistence type="inferred from homology"/>
<keyword evidence="3 4" id="KW-0732">Signal</keyword>
<dbReference type="PANTHER" id="PTHR33376:SF7">
    <property type="entry name" value="C4-DICARBOXYLATE-BINDING PROTEIN DCTB"/>
    <property type="match status" value="1"/>
</dbReference>
<keyword evidence="2" id="KW-0813">Transport</keyword>
<evidence type="ECO:0000256" key="4">
    <source>
        <dbReference type="SAM" id="SignalP"/>
    </source>
</evidence>
<protein>
    <submittedName>
        <fullName evidence="5">C4-dicarboxylate ABC transporter substrate-binding protein</fullName>
    </submittedName>
</protein>
<dbReference type="InterPro" id="IPR038404">
    <property type="entry name" value="TRAP_DctP_sf"/>
</dbReference>
<organism evidence="5 6">
    <name type="scientific">Roseibium algicola</name>
    <dbReference type="NCBI Taxonomy" id="2857014"/>
    <lineage>
        <taxon>Bacteria</taxon>
        <taxon>Pseudomonadati</taxon>
        <taxon>Pseudomonadota</taxon>
        <taxon>Alphaproteobacteria</taxon>
        <taxon>Hyphomicrobiales</taxon>
        <taxon>Stappiaceae</taxon>
        <taxon>Roseibium</taxon>
    </lineage>
</organism>
<dbReference type="Proteomes" id="UP000188174">
    <property type="component" value="Chromosome"/>
</dbReference>
<gene>
    <name evidence="5" type="ORF">B0E33_09785</name>
</gene>
<evidence type="ECO:0000313" key="5">
    <source>
        <dbReference type="EMBL" id="AQQ03843.1"/>
    </source>
</evidence>
<reference evidence="5 6" key="1">
    <citation type="submission" date="2017-02" db="EMBL/GenBank/DDBJ databases">
        <authorList>
            <person name="Jeong S."/>
        </authorList>
    </citation>
    <scope>NUCLEOTIDE SEQUENCE [LARGE SCALE GENOMIC DNA]</scope>
    <source>
        <strain evidence="5 6">RMAR6-6</strain>
    </source>
</reference>
<comment type="similarity">
    <text evidence="1">Belongs to the bacterial solute-binding protein 7 family.</text>
</comment>
<sequence>MKLDDFRGIVKSARTLCAGAMILCSANAVSADTTLRITMQTPLKSNFGQNLLVFQKALEATSDINVEIYDSAQLFRDKEVPEAIGRGALEMGVASLTTYGGEIPAVDVFYMPFLFPTQEKQATAVGPNGEVRRLLDEAILKTGSRVLWWQTNGPVVLLSNGAPIAQPGDIAGSKVRVFSKILGKWIAQVGGVPTVISGSEQFLAYQRGTVDVGMTGIGSIRSRSLWEVMDHVTLTNHANVEFVVVINEAFWQGLTDEQRSHVTSAARVAEEEMRTSASALHSEILADAQTHGMTVYQPTKEDLAAWSEVSSPVISDWASGVGELGKQVLEAAQALN</sequence>